<dbReference type="EMBL" id="CP020114">
    <property type="protein sequence ID" value="AVZ30686.1"/>
    <property type="molecule type" value="Genomic_DNA"/>
</dbReference>
<proteinExistence type="predicted"/>
<feature type="transmembrane region" description="Helical" evidence="1">
    <location>
        <begin position="322"/>
        <end position="342"/>
    </location>
</feature>
<feature type="transmembrane region" description="Helical" evidence="1">
    <location>
        <begin position="289"/>
        <end position="316"/>
    </location>
</feature>
<dbReference type="GeneID" id="78017858"/>
<name>A0A2S0Q288_NODSP</name>
<feature type="transmembrane region" description="Helical" evidence="1">
    <location>
        <begin position="233"/>
        <end position="252"/>
    </location>
</feature>
<feature type="transmembrane region" description="Helical" evidence="1">
    <location>
        <begin position="450"/>
        <end position="468"/>
    </location>
</feature>
<feature type="transmembrane region" description="Helical" evidence="1">
    <location>
        <begin position="124"/>
        <end position="144"/>
    </location>
</feature>
<feature type="transmembrane region" description="Helical" evidence="1">
    <location>
        <begin position="501"/>
        <end position="518"/>
    </location>
</feature>
<keyword evidence="1" id="KW-0812">Transmembrane</keyword>
<feature type="transmembrane region" description="Helical" evidence="1">
    <location>
        <begin position="474"/>
        <end position="494"/>
    </location>
</feature>
<feature type="transmembrane region" description="Helical" evidence="1">
    <location>
        <begin position="16"/>
        <end position="39"/>
    </location>
</feature>
<dbReference type="RefSeq" id="WP_107806420.1">
    <property type="nucleotide sequence ID" value="NZ_CAWNZE010000001.1"/>
</dbReference>
<dbReference type="KEGG" id="nsp:BMF81_02550"/>
<feature type="transmembrane region" description="Helical" evidence="1">
    <location>
        <begin position="418"/>
        <end position="438"/>
    </location>
</feature>
<reference evidence="2 3" key="1">
    <citation type="submission" date="2017-03" db="EMBL/GenBank/DDBJ databases">
        <title>Comparative genomics of the toxic Baltic Sea cyanobacteria Nodularia spumigena UHCC 0039 and its response on varying salinity.</title>
        <authorList>
            <person name="Teikari J.E."/>
        </authorList>
    </citation>
    <scope>NUCLEOTIDE SEQUENCE [LARGE SCALE GENOMIC DNA]</scope>
    <source>
        <strain evidence="2 3">UHCC 0039</strain>
    </source>
</reference>
<feature type="transmembrane region" description="Helical" evidence="1">
    <location>
        <begin position="258"/>
        <end position="277"/>
    </location>
</feature>
<keyword evidence="1" id="KW-1133">Transmembrane helix</keyword>
<keyword evidence="1" id="KW-0472">Membrane</keyword>
<evidence type="ECO:0000256" key="1">
    <source>
        <dbReference type="SAM" id="Phobius"/>
    </source>
</evidence>
<feature type="transmembrane region" description="Helical" evidence="1">
    <location>
        <begin position="204"/>
        <end position="226"/>
    </location>
</feature>
<evidence type="ECO:0000313" key="2">
    <source>
        <dbReference type="EMBL" id="AVZ30686.1"/>
    </source>
</evidence>
<protein>
    <recommendedName>
        <fullName evidence="4">Glycosyltransferase RgtA/B/C/D-like domain-containing protein</fullName>
    </recommendedName>
</protein>
<organism evidence="2 3">
    <name type="scientific">Nodularia spumigena UHCC 0039</name>
    <dbReference type="NCBI Taxonomy" id="1914872"/>
    <lineage>
        <taxon>Bacteria</taxon>
        <taxon>Bacillati</taxon>
        <taxon>Cyanobacteriota</taxon>
        <taxon>Cyanophyceae</taxon>
        <taxon>Nostocales</taxon>
        <taxon>Nodulariaceae</taxon>
        <taxon>Nodularia</taxon>
    </lineage>
</organism>
<sequence>MQLQKSFTSLSQINKIILVTLTLVIFNVLVSLLIVNPIISRLYSGESFFIIKPLSGRTENPLDFYILRYIKFFIAFNLLGSFCLIGAVSSVKYFRQIRNNFNYANIYHQFIAGMKKNLLPDRNWKLIIATICIPVTFFIIYVILGLQVSPYFNTFDYFGADIGEQINGWTSMEWNSNHKGSHPLILLFVDFIGSGLNQLISSKVVTVILLNAFFASLAVFLAFIFFRLVLVKFLDATLLTLVFGLSMSQLAFGMIPETYAFAAASIIATHILFFICLRDKKLYTEYWVLTGLFTFGITITNFAQSIICFSIVVILLRRKDRLAIVAEYIGVVFLISFLLSLIQHKIFPNAALFFVPSTVVTELKYTAINIINHPLTTLHELVQHFFIVNFVTASPLPPAEEMFTRRPIIGFFERPLNYSLVGLAGIVLWLSIFISGLFKNIQMIHQNRPMFYGIFLCILFNIALHSVFGVNEMFLYTCHFTFLVLAIITNLSLIKNRYYKAGLVALIVLMGTNNLWVMKQIIEAATTLSNNTL</sequence>
<evidence type="ECO:0000313" key="3">
    <source>
        <dbReference type="Proteomes" id="UP000244056"/>
    </source>
</evidence>
<dbReference type="AlphaFoldDB" id="A0A2S0Q288"/>
<accession>A0A2S0Q288</accession>
<feature type="transmembrane region" description="Helical" evidence="1">
    <location>
        <begin position="69"/>
        <end position="88"/>
    </location>
</feature>
<dbReference type="Proteomes" id="UP000244056">
    <property type="component" value="Chromosome"/>
</dbReference>
<evidence type="ECO:0008006" key="4">
    <source>
        <dbReference type="Google" id="ProtNLM"/>
    </source>
</evidence>
<gene>
    <name evidence="2" type="ORF">BMF81_02550</name>
</gene>